<dbReference type="SMART" id="SM01007">
    <property type="entry name" value="Aldolase_II"/>
    <property type="match status" value="1"/>
</dbReference>
<protein>
    <submittedName>
        <fullName evidence="4">L-fuculose phosphate aldolase</fullName>
        <ecNumber evidence="4">4.1.2.17</ecNumber>
    </submittedName>
</protein>
<name>A1KAX1_AZOSB</name>
<organism evidence="4 5">
    <name type="scientific">Azoarcus sp. (strain BH72)</name>
    <dbReference type="NCBI Taxonomy" id="418699"/>
    <lineage>
        <taxon>Bacteria</taxon>
        <taxon>Pseudomonadati</taxon>
        <taxon>Pseudomonadota</taxon>
        <taxon>Betaproteobacteria</taxon>
        <taxon>Rhodocyclales</taxon>
        <taxon>Zoogloeaceae</taxon>
        <taxon>Azoarcus</taxon>
    </lineage>
</organism>
<evidence type="ECO:0000313" key="5">
    <source>
        <dbReference type="Proteomes" id="UP000002588"/>
    </source>
</evidence>
<dbReference type="STRING" id="62928.azo3361"/>
<dbReference type="EC" id="4.1.2.17" evidence="4"/>
<evidence type="ECO:0000256" key="2">
    <source>
        <dbReference type="ARBA" id="ARBA00023239"/>
    </source>
</evidence>
<proteinExistence type="predicted"/>
<keyword evidence="2 4" id="KW-0456">Lyase</keyword>
<dbReference type="GO" id="GO:0008738">
    <property type="term" value="F:L-fuculose-phosphate aldolase activity"/>
    <property type="evidence" value="ECO:0007669"/>
    <property type="project" value="UniProtKB-EC"/>
</dbReference>
<evidence type="ECO:0000259" key="3">
    <source>
        <dbReference type="SMART" id="SM01007"/>
    </source>
</evidence>
<accession>A1KAX1</accession>
<reference evidence="4 5" key="1">
    <citation type="journal article" date="2006" name="Nat. Biotechnol.">
        <title>Complete genome of the mutualistic, N2-fixing grass endophyte Azoarcus sp. strain BH72.</title>
        <authorList>
            <person name="Krause A."/>
            <person name="Ramakumar A."/>
            <person name="Bartels D."/>
            <person name="Battistoni F."/>
            <person name="Bekel T."/>
            <person name="Boch J."/>
            <person name="Boehm M."/>
            <person name="Friedrich F."/>
            <person name="Hurek T."/>
            <person name="Krause L."/>
            <person name="Linke B."/>
            <person name="McHardy A.C."/>
            <person name="Sarkar A."/>
            <person name="Schneiker S."/>
            <person name="Syed A.A."/>
            <person name="Thauer R."/>
            <person name="Vorhoelter F.-J."/>
            <person name="Weidner S."/>
            <person name="Puehler A."/>
            <person name="Reinhold-Hurek B."/>
            <person name="Kaiser O."/>
            <person name="Goesmann A."/>
        </authorList>
    </citation>
    <scope>NUCLEOTIDE SEQUENCE [LARGE SCALE GENOMIC DNA]</scope>
    <source>
        <strain evidence="4 5">BH72</strain>
    </source>
</reference>
<dbReference type="Pfam" id="PF00596">
    <property type="entry name" value="Aldolase_II"/>
    <property type="match status" value="1"/>
</dbReference>
<dbReference type="Gene3D" id="3.40.225.10">
    <property type="entry name" value="Class II aldolase/adducin N-terminal domain"/>
    <property type="match status" value="1"/>
</dbReference>
<dbReference type="Proteomes" id="UP000002588">
    <property type="component" value="Chromosome"/>
</dbReference>
<dbReference type="SUPFAM" id="SSF53639">
    <property type="entry name" value="AraD/HMP-PK domain-like"/>
    <property type="match status" value="1"/>
</dbReference>
<keyword evidence="5" id="KW-1185">Reference proteome</keyword>
<dbReference type="PANTHER" id="PTHR22789:SF0">
    <property type="entry name" value="3-OXO-TETRONATE 4-PHOSPHATE DECARBOXYLASE-RELATED"/>
    <property type="match status" value="1"/>
</dbReference>
<keyword evidence="1" id="KW-0479">Metal-binding</keyword>
<dbReference type="InterPro" id="IPR050197">
    <property type="entry name" value="Aldolase_class_II_sugar_metab"/>
</dbReference>
<dbReference type="RefSeq" id="WP_011767084.1">
    <property type="nucleotide sequence ID" value="NC_008702.1"/>
</dbReference>
<dbReference type="KEGG" id="azo:azo3361"/>
<dbReference type="PANTHER" id="PTHR22789">
    <property type="entry name" value="FUCULOSE PHOSPHATE ALDOLASE"/>
    <property type="match status" value="1"/>
</dbReference>
<dbReference type="AlphaFoldDB" id="A1KAX1"/>
<sequence length="232" mass="24746">MNTADTLREPLLATARAMTTAGLNVGASGNASVRLADGLLITPSGLPAEACSPQDMVPLDDEGRPAAGAPAWAPSSEWQIHRDIYAAFPQAQAVLHAHAPFATALACQRIELPPFHYMIARFGGDTVRCARYATFGTPALSEAAVAALQDRSACLLANHGMLVFGRDLAHALAQAIEFETLCAQYWRTCQLGAPVLLSREEMDEVIERFRWYGRPRAAAEDAAGDGGGASRR</sequence>
<dbReference type="GO" id="GO:0019323">
    <property type="term" value="P:pentose catabolic process"/>
    <property type="evidence" value="ECO:0007669"/>
    <property type="project" value="TreeGrafter"/>
</dbReference>
<dbReference type="InterPro" id="IPR001303">
    <property type="entry name" value="Aldolase_II/adducin_N"/>
</dbReference>
<feature type="domain" description="Class II aldolase/adducin N-terminal" evidence="3">
    <location>
        <begin position="9"/>
        <end position="186"/>
    </location>
</feature>
<dbReference type="EMBL" id="AM406670">
    <property type="protein sequence ID" value="CAL95977.1"/>
    <property type="molecule type" value="Genomic_DNA"/>
</dbReference>
<dbReference type="GO" id="GO:0005829">
    <property type="term" value="C:cytosol"/>
    <property type="evidence" value="ECO:0007669"/>
    <property type="project" value="TreeGrafter"/>
</dbReference>
<dbReference type="eggNOG" id="COG0235">
    <property type="taxonomic scope" value="Bacteria"/>
</dbReference>
<gene>
    <name evidence="4" type="primary">fucA</name>
    <name evidence="4" type="ordered locus">azo3361</name>
</gene>
<dbReference type="HOGENOM" id="CLU_006033_3_0_4"/>
<evidence type="ECO:0000313" key="4">
    <source>
        <dbReference type="EMBL" id="CAL95977.1"/>
    </source>
</evidence>
<evidence type="ECO:0000256" key="1">
    <source>
        <dbReference type="ARBA" id="ARBA00022723"/>
    </source>
</evidence>
<dbReference type="GO" id="GO:0046872">
    <property type="term" value="F:metal ion binding"/>
    <property type="evidence" value="ECO:0007669"/>
    <property type="project" value="UniProtKB-KW"/>
</dbReference>
<dbReference type="InterPro" id="IPR036409">
    <property type="entry name" value="Aldolase_II/adducin_N_sf"/>
</dbReference>